<reference evidence="3" key="1">
    <citation type="submission" date="2018-04" db="EMBL/GenBank/DDBJ databases">
        <authorList>
            <person name="Cornet L."/>
        </authorList>
    </citation>
    <scope>NUCLEOTIDE SEQUENCE [LARGE SCALE GENOMIC DNA]</scope>
</reference>
<evidence type="ECO:0000313" key="3">
    <source>
        <dbReference type="Proteomes" id="UP000249354"/>
    </source>
</evidence>
<dbReference type="InterPro" id="IPR005094">
    <property type="entry name" value="Endonuclease_MobA/VirD2"/>
</dbReference>
<dbReference type="Pfam" id="PF03432">
    <property type="entry name" value="Relaxase"/>
    <property type="match status" value="1"/>
</dbReference>
<dbReference type="Proteomes" id="UP000249354">
    <property type="component" value="Unassembled WGS sequence"/>
</dbReference>
<evidence type="ECO:0000313" key="2">
    <source>
        <dbReference type="EMBL" id="PZO22643.1"/>
    </source>
</evidence>
<gene>
    <name evidence="2" type="ORF">DCF25_02445</name>
</gene>
<organism evidence="2 3">
    <name type="scientific">Leptolyngbya foveolarum</name>
    <dbReference type="NCBI Taxonomy" id="47253"/>
    <lineage>
        <taxon>Bacteria</taxon>
        <taxon>Bacillati</taxon>
        <taxon>Cyanobacteriota</taxon>
        <taxon>Cyanophyceae</taxon>
        <taxon>Leptolyngbyales</taxon>
        <taxon>Leptolyngbyaceae</taxon>
        <taxon>Leptolyngbya group</taxon>
        <taxon>Leptolyngbya</taxon>
    </lineage>
</organism>
<evidence type="ECO:0000259" key="1">
    <source>
        <dbReference type="Pfam" id="PF03432"/>
    </source>
</evidence>
<protein>
    <recommendedName>
        <fullName evidence="1">MobA/VirD2-like nuclease domain-containing protein</fullName>
    </recommendedName>
</protein>
<reference evidence="2 3" key="2">
    <citation type="submission" date="2018-06" db="EMBL/GenBank/DDBJ databases">
        <title>Metagenomic assembly of (sub)arctic Cyanobacteria and their associated microbiome from non-axenic cultures.</title>
        <authorList>
            <person name="Baurain D."/>
        </authorList>
    </citation>
    <scope>NUCLEOTIDE SEQUENCE [LARGE SCALE GENOMIC DNA]</scope>
    <source>
        <strain evidence="2">ULC129bin1</strain>
    </source>
</reference>
<proteinExistence type="predicted"/>
<name>A0A2W4UP56_9CYAN</name>
<feature type="domain" description="MobA/VirD2-like nuclease" evidence="1">
    <location>
        <begin position="62"/>
        <end position="179"/>
    </location>
</feature>
<sequence>MSLTAHPSEIAENAWQSCVNLRIKVTRGGEPLKLLDYLFDPKKQLETVEAELQRTGNIQNIVICRTVPGRTVSELAHNFKQVARLNPKVDKVIAHYSISLPIEDSVQVEQAAMYEISRMLLKQLGHGRCPYVGVEHHDTNHRHWHLAASTVDYDGMWVGNSFDRYRIRQLEKDLELRFSLKQTQTRPTAAVRNLSTGEYRQKRRTGRLLPKERLWAALDECLPMSTSLTRLVMELRVKYPDISIQLKEKAGAHVGISFAVDGVAFSGGKLGRAYSLNGLRRYHGVQHRADSKELVDEILALPLAECKSLYQDMEERLRIEHEQSDIEVEPRPQLEF</sequence>
<dbReference type="AlphaFoldDB" id="A0A2W4UP56"/>
<comment type="caution">
    <text evidence="2">The sequence shown here is derived from an EMBL/GenBank/DDBJ whole genome shotgun (WGS) entry which is preliminary data.</text>
</comment>
<dbReference type="EMBL" id="QBMC01000008">
    <property type="protein sequence ID" value="PZO22643.1"/>
    <property type="molecule type" value="Genomic_DNA"/>
</dbReference>
<accession>A0A2W4UP56</accession>